<gene>
    <name evidence="4" type="ORF">PQR63_08500</name>
</gene>
<dbReference type="PANTHER" id="PTHR45138:SF26">
    <property type="entry name" value="DIGUANYLATE CYCLASE"/>
    <property type="match status" value="1"/>
</dbReference>
<evidence type="ECO:0000256" key="1">
    <source>
        <dbReference type="ARBA" id="ARBA00012528"/>
    </source>
</evidence>
<reference evidence="4 5" key="1">
    <citation type="journal article" date="2024" name="Chem. Sci.">
        <title>Discovery of megapolipeptins by genome mining of a Burkholderiales bacteria collection.</title>
        <authorList>
            <person name="Paulo B.S."/>
            <person name="Recchia M.J.J."/>
            <person name="Lee S."/>
            <person name="Fergusson C.H."/>
            <person name="Romanowski S.B."/>
            <person name="Hernandez A."/>
            <person name="Krull N."/>
            <person name="Liu D.Y."/>
            <person name="Cavanagh H."/>
            <person name="Bos A."/>
            <person name="Gray C.A."/>
            <person name="Murphy B.T."/>
            <person name="Linington R.G."/>
            <person name="Eustaquio A.S."/>
        </authorList>
    </citation>
    <scope>NUCLEOTIDE SEQUENCE [LARGE SCALE GENOMIC DNA]</scope>
    <source>
        <strain evidence="4 5">RL21-008-BIB-B</strain>
    </source>
</reference>
<dbReference type="Pfam" id="PF00990">
    <property type="entry name" value="GGDEF"/>
    <property type="match status" value="1"/>
</dbReference>
<accession>A0ABW8Z7Z2</accession>
<comment type="caution">
    <text evidence="4">The sequence shown here is derived from an EMBL/GenBank/DDBJ whole genome shotgun (WGS) entry which is preliminary data.</text>
</comment>
<dbReference type="NCBIfam" id="TIGR00254">
    <property type="entry name" value="GGDEF"/>
    <property type="match status" value="1"/>
</dbReference>
<evidence type="ECO:0000259" key="3">
    <source>
        <dbReference type="PROSITE" id="PS50887"/>
    </source>
</evidence>
<dbReference type="Proteomes" id="UP001629214">
    <property type="component" value="Unassembled WGS sequence"/>
</dbReference>
<keyword evidence="5" id="KW-1185">Reference proteome</keyword>
<feature type="transmembrane region" description="Helical" evidence="2">
    <location>
        <begin position="57"/>
        <end position="76"/>
    </location>
</feature>
<protein>
    <recommendedName>
        <fullName evidence="1">diguanylate cyclase</fullName>
        <ecNumber evidence="1">2.7.7.65</ecNumber>
    </recommendedName>
</protein>
<sequence>MTNVPPTIPDQLVSPYDAAIRADRLSLLFRQSFPALFLSLLIACIMCWTLWGSISPHAVYAWISVLGVSTLIRLIMFLRYFGTRPQGQQILAWERPYAVTLMLSSLIWGLGALYLIHEVKTMQQGIVLFFLAGMLGGSMVTYASHRVMTICAMSCVMVPSTLWLYIQPGQAALGMAIASTVMIATAFLGTKVLSKAMQSSLLLSYQLQHARDIAENMARTDALTGIFNRRAFAECGEQAIRLCERNAHPVSILLIDIDFFKHVNDAHGHGAGDLVLKKMGHLLESQFRKTDICGRFGGEEFAVLLPNTEIAAAKILADKFRETVADTAIPWQTENLGVTISIGVAADSYDLESLLHRADMAMYQAKASGRNATVCL</sequence>
<dbReference type="PROSITE" id="PS50887">
    <property type="entry name" value="GGDEF"/>
    <property type="match status" value="1"/>
</dbReference>
<evidence type="ECO:0000313" key="5">
    <source>
        <dbReference type="Proteomes" id="UP001629214"/>
    </source>
</evidence>
<dbReference type="EMBL" id="JAQQFR010000004">
    <property type="protein sequence ID" value="MFL9878418.1"/>
    <property type="molecule type" value="Genomic_DNA"/>
</dbReference>
<dbReference type="PANTHER" id="PTHR45138">
    <property type="entry name" value="REGULATORY COMPONENTS OF SENSORY TRANSDUCTION SYSTEM"/>
    <property type="match status" value="1"/>
</dbReference>
<keyword evidence="2" id="KW-0812">Transmembrane</keyword>
<evidence type="ECO:0000256" key="2">
    <source>
        <dbReference type="SAM" id="Phobius"/>
    </source>
</evidence>
<feature type="transmembrane region" description="Helical" evidence="2">
    <location>
        <begin position="97"/>
        <end position="116"/>
    </location>
</feature>
<dbReference type="EC" id="2.7.7.65" evidence="1"/>
<dbReference type="InterPro" id="IPR029787">
    <property type="entry name" value="Nucleotide_cyclase"/>
</dbReference>
<keyword evidence="2" id="KW-0472">Membrane</keyword>
<dbReference type="RefSeq" id="WP_408167346.1">
    <property type="nucleotide sequence ID" value="NZ_JAQQFR010000004.1"/>
</dbReference>
<name>A0ABW8Z7Z2_9BURK</name>
<proteinExistence type="predicted"/>
<feature type="transmembrane region" description="Helical" evidence="2">
    <location>
        <begin position="122"/>
        <end position="140"/>
    </location>
</feature>
<keyword evidence="2" id="KW-1133">Transmembrane helix</keyword>
<dbReference type="Gene3D" id="3.30.70.270">
    <property type="match status" value="1"/>
</dbReference>
<dbReference type="InterPro" id="IPR050469">
    <property type="entry name" value="Diguanylate_Cyclase"/>
</dbReference>
<feature type="domain" description="GGDEF" evidence="3">
    <location>
        <begin position="248"/>
        <end position="376"/>
    </location>
</feature>
<organism evidence="4 5">
    <name type="scientific">Herbaspirillum rhizosphaerae</name>
    <dbReference type="NCBI Taxonomy" id="346179"/>
    <lineage>
        <taxon>Bacteria</taxon>
        <taxon>Pseudomonadati</taxon>
        <taxon>Pseudomonadota</taxon>
        <taxon>Betaproteobacteria</taxon>
        <taxon>Burkholderiales</taxon>
        <taxon>Oxalobacteraceae</taxon>
        <taxon>Herbaspirillum</taxon>
    </lineage>
</organism>
<dbReference type="SMART" id="SM00267">
    <property type="entry name" value="GGDEF"/>
    <property type="match status" value="1"/>
</dbReference>
<dbReference type="CDD" id="cd01949">
    <property type="entry name" value="GGDEF"/>
    <property type="match status" value="1"/>
</dbReference>
<feature type="transmembrane region" description="Helical" evidence="2">
    <location>
        <begin position="33"/>
        <end position="51"/>
    </location>
</feature>
<evidence type="ECO:0000313" key="4">
    <source>
        <dbReference type="EMBL" id="MFL9878418.1"/>
    </source>
</evidence>
<dbReference type="SUPFAM" id="SSF55073">
    <property type="entry name" value="Nucleotide cyclase"/>
    <property type="match status" value="1"/>
</dbReference>
<dbReference type="InterPro" id="IPR000160">
    <property type="entry name" value="GGDEF_dom"/>
</dbReference>
<dbReference type="InterPro" id="IPR043128">
    <property type="entry name" value="Rev_trsase/Diguanyl_cyclase"/>
</dbReference>
<feature type="transmembrane region" description="Helical" evidence="2">
    <location>
        <begin position="172"/>
        <end position="193"/>
    </location>
</feature>